<gene>
    <name evidence="4" type="ORF">M6D89_10080</name>
</gene>
<evidence type="ECO:0000256" key="2">
    <source>
        <dbReference type="ARBA" id="ARBA00022801"/>
    </source>
</evidence>
<reference evidence="4" key="1">
    <citation type="submission" date="2022-05" db="EMBL/GenBank/DDBJ databases">
        <authorList>
            <person name="Sun H.-N."/>
        </authorList>
    </citation>
    <scope>NUCLEOTIDE SEQUENCE</scope>
    <source>
        <strain evidence="4">HB14</strain>
    </source>
</reference>
<name>A0A9X2I2K3_9GAMM</name>
<keyword evidence="2 4" id="KW-0378">Hydrolase</keyword>
<accession>A0A9X2I2K3</accession>
<sequence length="215" mass="24385">MAFFDVDDTLISVKSMLSFQDFWYQIHPHPEEQKGYRETLQQVYSPSSSWGDLNRQYYQYFSGRPVAEVENVALQWFQKTSSQPGFYHSPVVDIMHRHKQRGHECILVSGSFPSLLEPIAVELGADHILATQLEQSLGVYTGKIIPPQTIGEGKVIAIADLLAKRGIDRRTCYAYGDDISDLPMLEYVGYPHAIAGGRQLQEKARKNSWPIILPV</sequence>
<dbReference type="EMBL" id="JAMFTH010000002">
    <property type="protein sequence ID" value="MCP8899648.1"/>
    <property type="molecule type" value="Genomic_DNA"/>
</dbReference>
<dbReference type="Gene3D" id="3.40.50.1000">
    <property type="entry name" value="HAD superfamily/HAD-like"/>
    <property type="match status" value="1"/>
</dbReference>
<dbReference type="InterPro" id="IPR036412">
    <property type="entry name" value="HAD-like_sf"/>
</dbReference>
<comment type="caution">
    <text evidence="4">The sequence shown here is derived from an EMBL/GenBank/DDBJ whole genome shotgun (WGS) entry which is preliminary data.</text>
</comment>
<dbReference type="GO" id="GO:0016787">
    <property type="term" value="F:hydrolase activity"/>
    <property type="evidence" value="ECO:0007669"/>
    <property type="project" value="UniProtKB-KW"/>
</dbReference>
<dbReference type="Gene3D" id="1.20.1440.100">
    <property type="entry name" value="SG protein - dephosphorylation function"/>
    <property type="match status" value="1"/>
</dbReference>
<dbReference type="InterPro" id="IPR023214">
    <property type="entry name" value="HAD_sf"/>
</dbReference>
<evidence type="ECO:0000256" key="3">
    <source>
        <dbReference type="ARBA" id="ARBA00022842"/>
    </source>
</evidence>
<dbReference type="NCBIfam" id="TIGR01488">
    <property type="entry name" value="HAD-SF-IB"/>
    <property type="match status" value="1"/>
</dbReference>
<dbReference type="NCBIfam" id="TIGR01490">
    <property type="entry name" value="HAD-SF-IB-hyp1"/>
    <property type="match status" value="1"/>
</dbReference>
<keyword evidence="3" id="KW-0460">Magnesium</keyword>
<dbReference type="Pfam" id="PF12710">
    <property type="entry name" value="HAD"/>
    <property type="match status" value="1"/>
</dbReference>
<keyword evidence="1" id="KW-0479">Metal-binding</keyword>
<dbReference type="InterPro" id="IPR006385">
    <property type="entry name" value="HAD_hydro_SerB1"/>
</dbReference>
<reference evidence="4" key="2">
    <citation type="submission" date="2023-01" db="EMBL/GenBank/DDBJ databases">
        <title>Gilvimarinus xylanilyticus HB14 isolated from Caulerpa lentillifera aquaculture base in Hainan, China.</title>
        <authorList>
            <person name="Zhang Y.-J."/>
        </authorList>
    </citation>
    <scope>NUCLEOTIDE SEQUENCE</scope>
    <source>
        <strain evidence="4">HB14</strain>
    </source>
</reference>
<organism evidence="4 5">
    <name type="scientific">Gilvimarinus xylanilyticus</name>
    <dbReference type="NCBI Taxonomy" id="2944139"/>
    <lineage>
        <taxon>Bacteria</taxon>
        <taxon>Pseudomonadati</taxon>
        <taxon>Pseudomonadota</taxon>
        <taxon>Gammaproteobacteria</taxon>
        <taxon>Cellvibrionales</taxon>
        <taxon>Cellvibrionaceae</taxon>
        <taxon>Gilvimarinus</taxon>
    </lineage>
</organism>
<dbReference type="AlphaFoldDB" id="A0A9X2I2K3"/>
<proteinExistence type="predicted"/>
<dbReference type="SUPFAM" id="SSF56784">
    <property type="entry name" value="HAD-like"/>
    <property type="match status" value="1"/>
</dbReference>
<dbReference type="Proteomes" id="UP001139319">
    <property type="component" value="Unassembled WGS sequence"/>
</dbReference>
<protein>
    <submittedName>
        <fullName evidence="4">HAD-IB family hydrolase</fullName>
    </submittedName>
</protein>
<evidence type="ECO:0000256" key="1">
    <source>
        <dbReference type="ARBA" id="ARBA00022723"/>
    </source>
</evidence>
<dbReference type="InterPro" id="IPR050582">
    <property type="entry name" value="HAD-like_SerB"/>
</dbReference>
<evidence type="ECO:0000313" key="5">
    <source>
        <dbReference type="Proteomes" id="UP001139319"/>
    </source>
</evidence>
<evidence type="ECO:0000313" key="4">
    <source>
        <dbReference type="EMBL" id="MCP8899648.1"/>
    </source>
</evidence>
<dbReference type="PANTHER" id="PTHR43344">
    <property type="entry name" value="PHOSPHOSERINE PHOSPHATASE"/>
    <property type="match status" value="1"/>
</dbReference>
<dbReference type="PANTHER" id="PTHR43344:SF13">
    <property type="entry name" value="PHOSPHATASE RV3661-RELATED"/>
    <property type="match status" value="1"/>
</dbReference>
<dbReference type="RefSeq" id="WP_253967939.1">
    <property type="nucleotide sequence ID" value="NZ_JAMFTH010000002.1"/>
</dbReference>
<dbReference type="GO" id="GO:0046872">
    <property type="term" value="F:metal ion binding"/>
    <property type="evidence" value="ECO:0007669"/>
    <property type="project" value="UniProtKB-KW"/>
</dbReference>
<keyword evidence="5" id="KW-1185">Reference proteome</keyword>
<dbReference type="CDD" id="cd02612">
    <property type="entry name" value="HAD_PGPPase"/>
    <property type="match status" value="1"/>
</dbReference>